<name>A0AAE3YPM0_9ACTN</name>
<dbReference type="RefSeq" id="WP_310367934.1">
    <property type="nucleotide sequence ID" value="NZ_JAVDYB010000001.1"/>
</dbReference>
<gene>
    <name evidence="1" type="ORF">J2S41_002871</name>
</gene>
<sequence length="211" mass="22948">MGANEDWYEWHRPYDEPGSPLAARLAVVQRHITDWLDSRPGELLTCVSVCAGQGRDLLGVLEHRDDARRIRARLIESDPRNVAVAEAHIARAGLTGVEVLRADAGQLGNYAGAIPADLVLFAGVLGNVTDSDARSCVAAFPALCAARGTVIWTRTRQPPDLTPSLRGWLAEEGFEELAFEAPPDATYSVGVHRLTVPPRPLTAGRMFTFVR</sequence>
<dbReference type="Proteomes" id="UP001183643">
    <property type="component" value="Unassembled WGS sequence"/>
</dbReference>
<evidence type="ECO:0008006" key="3">
    <source>
        <dbReference type="Google" id="ProtNLM"/>
    </source>
</evidence>
<dbReference type="InterPro" id="IPR029063">
    <property type="entry name" value="SAM-dependent_MTases_sf"/>
</dbReference>
<keyword evidence="2" id="KW-1185">Reference proteome</keyword>
<dbReference type="EMBL" id="JAVDYB010000001">
    <property type="protein sequence ID" value="MDR7276093.1"/>
    <property type="molecule type" value="Genomic_DNA"/>
</dbReference>
<accession>A0AAE3YPM0</accession>
<reference evidence="1" key="1">
    <citation type="submission" date="2023-07" db="EMBL/GenBank/DDBJ databases">
        <title>Sequencing the genomes of 1000 actinobacteria strains.</title>
        <authorList>
            <person name="Klenk H.-P."/>
        </authorList>
    </citation>
    <scope>NUCLEOTIDE SEQUENCE</scope>
    <source>
        <strain evidence="1">DSM 44707</strain>
    </source>
</reference>
<dbReference type="AlphaFoldDB" id="A0AAE3YPM0"/>
<dbReference type="Gene3D" id="3.40.50.150">
    <property type="entry name" value="Vaccinia Virus protein VP39"/>
    <property type="match status" value="1"/>
</dbReference>
<comment type="caution">
    <text evidence="1">The sequence shown here is derived from an EMBL/GenBank/DDBJ whole genome shotgun (WGS) entry which is preliminary data.</text>
</comment>
<evidence type="ECO:0000313" key="1">
    <source>
        <dbReference type="EMBL" id="MDR7276093.1"/>
    </source>
</evidence>
<evidence type="ECO:0000313" key="2">
    <source>
        <dbReference type="Proteomes" id="UP001183643"/>
    </source>
</evidence>
<dbReference type="SUPFAM" id="SSF53335">
    <property type="entry name" value="S-adenosyl-L-methionine-dependent methyltransferases"/>
    <property type="match status" value="1"/>
</dbReference>
<organism evidence="1 2">
    <name type="scientific">Catenuloplanes atrovinosus</name>
    <dbReference type="NCBI Taxonomy" id="137266"/>
    <lineage>
        <taxon>Bacteria</taxon>
        <taxon>Bacillati</taxon>
        <taxon>Actinomycetota</taxon>
        <taxon>Actinomycetes</taxon>
        <taxon>Micromonosporales</taxon>
        <taxon>Micromonosporaceae</taxon>
        <taxon>Catenuloplanes</taxon>
    </lineage>
</organism>
<proteinExistence type="predicted"/>
<protein>
    <recommendedName>
        <fullName evidence="3">Methyltransferase</fullName>
    </recommendedName>
</protein>